<sequence>MQLPSSITLLFTLLILGLTALAAPIPRTAEERSVFNLTGRVIDTPIPRALKQFRPKRRIHAHTPPVEVAARHNDEQNDNNNGYGNNNNNGDNRGHNYGGQGHTNTQGGHYGDDHGHGYGYDHGPKPPKPSSWPTPYGYGSGY</sequence>
<evidence type="ECO:0000256" key="2">
    <source>
        <dbReference type="SAM" id="SignalP"/>
    </source>
</evidence>
<keyword evidence="4" id="KW-1185">Reference proteome</keyword>
<accession>A0A9P5WXD9</accession>
<reference evidence="3" key="1">
    <citation type="submission" date="2020-11" db="EMBL/GenBank/DDBJ databases">
        <authorList>
            <consortium name="DOE Joint Genome Institute"/>
            <person name="Ahrendt S."/>
            <person name="Riley R."/>
            <person name="Andreopoulos W."/>
            <person name="Labutti K."/>
            <person name="Pangilinan J."/>
            <person name="Ruiz-Duenas F.J."/>
            <person name="Barrasa J.M."/>
            <person name="Sanchez-Garcia M."/>
            <person name="Camarero S."/>
            <person name="Miyauchi S."/>
            <person name="Serrano A."/>
            <person name="Linde D."/>
            <person name="Babiker R."/>
            <person name="Drula E."/>
            <person name="Ayuso-Fernandez I."/>
            <person name="Pacheco R."/>
            <person name="Padilla G."/>
            <person name="Ferreira P."/>
            <person name="Barriuso J."/>
            <person name="Kellner H."/>
            <person name="Castanera R."/>
            <person name="Alfaro M."/>
            <person name="Ramirez L."/>
            <person name="Pisabarro A.G."/>
            <person name="Kuo A."/>
            <person name="Tritt A."/>
            <person name="Lipzen A."/>
            <person name="He G."/>
            <person name="Yan M."/>
            <person name="Ng V."/>
            <person name="Cullen D."/>
            <person name="Martin F."/>
            <person name="Rosso M.-N."/>
            <person name="Henrissat B."/>
            <person name="Hibbett D."/>
            <person name="Martinez A.T."/>
            <person name="Grigoriev I.V."/>
        </authorList>
    </citation>
    <scope>NUCLEOTIDE SEQUENCE</scope>
    <source>
        <strain evidence="3">MF-IS2</strain>
    </source>
</reference>
<name>A0A9P5WXD9_9AGAR</name>
<protein>
    <submittedName>
        <fullName evidence="3">Uncharacterized protein</fullName>
    </submittedName>
</protein>
<feature type="chain" id="PRO_5040459308" evidence="2">
    <location>
        <begin position="23"/>
        <end position="142"/>
    </location>
</feature>
<evidence type="ECO:0000256" key="1">
    <source>
        <dbReference type="SAM" id="MobiDB-lite"/>
    </source>
</evidence>
<organism evidence="3 4">
    <name type="scientific">Macrolepiota fuliginosa MF-IS2</name>
    <dbReference type="NCBI Taxonomy" id="1400762"/>
    <lineage>
        <taxon>Eukaryota</taxon>
        <taxon>Fungi</taxon>
        <taxon>Dikarya</taxon>
        <taxon>Basidiomycota</taxon>
        <taxon>Agaricomycotina</taxon>
        <taxon>Agaricomycetes</taxon>
        <taxon>Agaricomycetidae</taxon>
        <taxon>Agaricales</taxon>
        <taxon>Agaricineae</taxon>
        <taxon>Agaricaceae</taxon>
        <taxon>Macrolepiota</taxon>
    </lineage>
</organism>
<dbReference type="EMBL" id="MU154066">
    <property type="protein sequence ID" value="KAF9439520.1"/>
    <property type="molecule type" value="Genomic_DNA"/>
</dbReference>
<feature type="signal peptide" evidence="2">
    <location>
        <begin position="1"/>
        <end position="22"/>
    </location>
</feature>
<dbReference type="AlphaFoldDB" id="A0A9P5WXD9"/>
<proteinExistence type="predicted"/>
<dbReference type="Proteomes" id="UP000807342">
    <property type="component" value="Unassembled WGS sequence"/>
</dbReference>
<feature type="compositionally biased region" description="Low complexity" evidence="1">
    <location>
        <begin position="78"/>
        <end position="91"/>
    </location>
</feature>
<gene>
    <name evidence="3" type="ORF">P691DRAFT_769532</name>
</gene>
<comment type="caution">
    <text evidence="3">The sequence shown here is derived from an EMBL/GenBank/DDBJ whole genome shotgun (WGS) entry which is preliminary data.</text>
</comment>
<evidence type="ECO:0000313" key="3">
    <source>
        <dbReference type="EMBL" id="KAF9439520.1"/>
    </source>
</evidence>
<keyword evidence="2" id="KW-0732">Signal</keyword>
<feature type="region of interest" description="Disordered" evidence="1">
    <location>
        <begin position="54"/>
        <end position="142"/>
    </location>
</feature>
<evidence type="ECO:0000313" key="4">
    <source>
        <dbReference type="Proteomes" id="UP000807342"/>
    </source>
</evidence>